<dbReference type="SUPFAM" id="SSF53686">
    <property type="entry name" value="Tryptophan synthase beta subunit-like PLP-dependent enzymes"/>
    <property type="match status" value="1"/>
</dbReference>
<evidence type="ECO:0000256" key="2">
    <source>
        <dbReference type="ARBA" id="ARBA00004733"/>
    </source>
</evidence>
<proteinExistence type="inferred from homology"/>
<comment type="pathway">
    <text evidence="2 11">Amino-acid biosynthesis; L-tryptophan biosynthesis; L-tryptophan from chorismate: step 5/5.</text>
</comment>
<comment type="subunit">
    <text evidence="4 11">Tetramer of two alpha and two beta chains.</text>
</comment>
<dbReference type="Gene3D" id="3.40.50.1100">
    <property type="match status" value="2"/>
</dbReference>
<feature type="modified residue" description="N6-(pyridoxal phosphate)lysine" evidence="11">
    <location>
        <position position="84"/>
    </location>
</feature>
<comment type="catalytic activity">
    <reaction evidence="10 11">
        <text>(1S,2R)-1-C-(indol-3-yl)glycerol 3-phosphate + L-serine = D-glyceraldehyde 3-phosphate + L-tryptophan + H2O</text>
        <dbReference type="Rhea" id="RHEA:10532"/>
        <dbReference type="ChEBI" id="CHEBI:15377"/>
        <dbReference type="ChEBI" id="CHEBI:33384"/>
        <dbReference type="ChEBI" id="CHEBI:57912"/>
        <dbReference type="ChEBI" id="CHEBI:58866"/>
        <dbReference type="ChEBI" id="CHEBI:59776"/>
        <dbReference type="EC" id="4.2.1.20"/>
    </reaction>
</comment>
<keyword evidence="7 11" id="KW-0663">Pyridoxal phosphate</keyword>
<evidence type="ECO:0000256" key="1">
    <source>
        <dbReference type="ARBA" id="ARBA00001933"/>
    </source>
</evidence>
<comment type="function">
    <text evidence="11">The beta subunit is responsible for the synthesis of L-tryptophan from indole and L-serine.</text>
</comment>
<comment type="cofactor">
    <cofactor evidence="1 11">
        <name>pyridoxal 5'-phosphate</name>
        <dbReference type="ChEBI" id="CHEBI:597326"/>
    </cofactor>
</comment>
<dbReference type="HAMAP" id="MF_00133">
    <property type="entry name" value="Trp_synth_beta"/>
    <property type="match status" value="1"/>
</dbReference>
<evidence type="ECO:0000256" key="8">
    <source>
        <dbReference type="ARBA" id="ARBA00023141"/>
    </source>
</evidence>
<comment type="similarity">
    <text evidence="3 11">Belongs to the TrpB family.</text>
</comment>
<evidence type="ECO:0000313" key="13">
    <source>
        <dbReference type="EMBL" id="MBS7525726.1"/>
    </source>
</evidence>
<dbReference type="PIRSF" id="PIRSF001413">
    <property type="entry name" value="Trp_syn_beta"/>
    <property type="match status" value="1"/>
</dbReference>
<protein>
    <recommendedName>
        <fullName evidence="11">Tryptophan synthase beta chain</fullName>
        <ecNumber evidence="11">4.2.1.20</ecNumber>
    </recommendedName>
</protein>
<evidence type="ECO:0000256" key="3">
    <source>
        <dbReference type="ARBA" id="ARBA00009982"/>
    </source>
</evidence>
<keyword evidence="6 11" id="KW-0822">Tryptophan biosynthesis</keyword>
<dbReference type="Pfam" id="PF00291">
    <property type="entry name" value="PALP"/>
    <property type="match status" value="1"/>
</dbReference>
<dbReference type="PROSITE" id="PS00168">
    <property type="entry name" value="TRP_SYNTHASE_BETA"/>
    <property type="match status" value="1"/>
</dbReference>
<dbReference type="EMBL" id="JAHBCL010000004">
    <property type="protein sequence ID" value="MBS7525726.1"/>
    <property type="molecule type" value="Genomic_DNA"/>
</dbReference>
<dbReference type="PANTHER" id="PTHR48077:SF3">
    <property type="entry name" value="TRYPTOPHAN SYNTHASE"/>
    <property type="match status" value="1"/>
</dbReference>
<keyword evidence="14" id="KW-1185">Reference proteome</keyword>
<feature type="domain" description="Tryptophan synthase beta chain-like PALP" evidence="12">
    <location>
        <begin position="51"/>
        <end position="374"/>
    </location>
</feature>
<gene>
    <name evidence="11 13" type="primary">trpB</name>
    <name evidence="13" type="ORF">KHM83_03440</name>
</gene>
<reference evidence="13 14" key="1">
    <citation type="submission" date="2021-05" db="EMBL/GenBank/DDBJ databases">
        <title>Fusibacter ferrireducens sp. nov., an anaerobic, sulfur- and Fe-reducing bacterium isolated from the mangrove sediment.</title>
        <authorList>
            <person name="Qiu D."/>
        </authorList>
    </citation>
    <scope>NUCLEOTIDE SEQUENCE [LARGE SCALE GENOMIC DNA]</scope>
    <source>
        <strain evidence="13 14">DSM 12116</strain>
    </source>
</reference>
<evidence type="ECO:0000256" key="10">
    <source>
        <dbReference type="ARBA" id="ARBA00049047"/>
    </source>
</evidence>
<dbReference type="InterPro" id="IPR036052">
    <property type="entry name" value="TrpB-like_PALP_sf"/>
</dbReference>
<evidence type="ECO:0000256" key="7">
    <source>
        <dbReference type="ARBA" id="ARBA00022898"/>
    </source>
</evidence>
<keyword evidence="9 11" id="KW-0456">Lyase</keyword>
<evidence type="ECO:0000256" key="5">
    <source>
        <dbReference type="ARBA" id="ARBA00022605"/>
    </source>
</evidence>
<comment type="caution">
    <text evidence="13">The sequence shown here is derived from an EMBL/GenBank/DDBJ whole genome shotgun (WGS) entry which is preliminary data.</text>
</comment>
<dbReference type="EC" id="4.2.1.20" evidence="11"/>
<evidence type="ECO:0000259" key="12">
    <source>
        <dbReference type="Pfam" id="PF00291"/>
    </source>
</evidence>
<evidence type="ECO:0000256" key="9">
    <source>
        <dbReference type="ARBA" id="ARBA00023239"/>
    </source>
</evidence>
<name>A0ABS5PMY6_9FIRM</name>
<organism evidence="13 14">
    <name type="scientific">Fusibacter paucivorans</name>
    <dbReference type="NCBI Taxonomy" id="76009"/>
    <lineage>
        <taxon>Bacteria</taxon>
        <taxon>Bacillati</taxon>
        <taxon>Bacillota</taxon>
        <taxon>Clostridia</taxon>
        <taxon>Eubacteriales</taxon>
        <taxon>Eubacteriales Family XII. Incertae Sedis</taxon>
        <taxon>Fusibacter</taxon>
    </lineage>
</organism>
<dbReference type="InterPro" id="IPR006654">
    <property type="entry name" value="Trp_synth_beta"/>
</dbReference>
<dbReference type="GO" id="GO:0004834">
    <property type="term" value="F:tryptophan synthase activity"/>
    <property type="evidence" value="ECO:0007669"/>
    <property type="project" value="UniProtKB-EC"/>
</dbReference>
<keyword evidence="8 11" id="KW-0057">Aromatic amino acid biosynthesis</keyword>
<dbReference type="Proteomes" id="UP000746471">
    <property type="component" value="Unassembled WGS sequence"/>
</dbReference>
<evidence type="ECO:0000313" key="14">
    <source>
        <dbReference type="Proteomes" id="UP000746471"/>
    </source>
</evidence>
<evidence type="ECO:0000256" key="6">
    <source>
        <dbReference type="ARBA" id="ARBA00022822"/>
    </source>
</evidence>
<accession>A0ABS5PMY6</accession>
<dbReference type="InterPro" id="IPR023026">
    <property type="entry name" value="Trp_synth_beta/beta-like"/>
</dbReference>
<sequence>MRSKYGDYGGQYISEILMEPVQELERAFEAAVADPAFHETLKGYLKDYVGRENPLTYAENMTQSLGGAKIYLKREDLNHTGAHKINNALGQALIAKRMGKPNVIAETGAGQHGVATATACALLGLNCKIFMGAEDMARQKLNVFRMELLGSEVVCVESGSKVLKDATNEALKYWAAHIDDTHYIIGSAIGPAPYPEIVKYFQSVIGEETKTQHMAKEGRLPDAIIACVGGGSNAIGMYAPFVELPAVKLYGVEAAGMGLNTPEHAASISGGRIGVLHGTKTYLLQDDDGQVKEAYSISAGLDYPGIGPEHSFLHDTGRVTYVPATDDEAVTALQFMAKTEGIIPALESAHAVAYAMKLAPKMGKDETLVICLSGRGDKDVESIQRRLSHDHTESI</sequence>
<evidence type="ECO:0000256" key="11">
    <source>
        <dbReference type="HAMAP-Rule" id="MF_00133"/>
    </source>
</evidence>
<dbReference type="NCBIfam" id="TIGR00263">
    <property type="entry name" value="trpB"/>
    <property type="match status" value="1"/>
</dbReference>
<dbReference type="InterPro" id="IPR006653">
    <property type="entry name" value="Trp_synth_b_CS"/>
</dbReference>
<dbReference type="RefSeq" id="WP_213235510.1">
    <property type="nucleotide sequence ID" value="NZ_JAHBCL010000004.1"/>
</dbReference>
<dbReference type="PANTHER" id="PTHR48077">
    <property type="entry name" value="TRYPTOPHAN SYNTHASE-RELATED"/>
    <property type="match status" value="1"/>
</dbReference>
<dbReference type="CDD" id="cd06446">
    <property type="entry name" value="Trp-synth_B"/>
    <property type="match status" value="1"/>
</dbReference>
<dbReference type="InterPro" id="IPR001926">
    <property type="entry name" value="TrpB-like_PALP"/>
</dbReference>
<evidence type="ECO:0000256" key="4">
    <source>
        <dbReference type="ARBA" id="ARBA00011270"/>
    </source>
</evidence>
<keyword evidence="5 11" id="KW-0028">Amino-acid biosynthesis</keyword>